<organism evidence="7 8">
    <name type="scientific">Actinomyces naeslundii</name>
    <dbReference type="NCBI Taxonomy" id="1655"/>
    <lineage>
        <taxon>Bacteria</taxon>
        <taxon>Bacillati</taxon>
        <taxon>Actinomycetota</taxon>
        <taxon>Actinomycetes</taxon>
        <taxon>Actinomycetales</taxon>
        <taxon>Actinomycetaceae</taxon>
        <taxon>Actinomyces</taxon>
    </lineage>
</organism>
<keyword evidence="3" id="KW-0804">Transcription</keyword>
<protein>
    <submittedName>
        <fullName evidence="7">TetR family transcriptional regulator</fullName>
    </submittedName>
</protein>
<dbReference type="PANTHER" id="PTHR30055:SF234">
    <property type="entry name" value="HTH-TYPE TRANSCRIPTIONAL REGULATOR BETI"/>
    <property type="match status" value="1"/>
</dbReference>
<dbReference type="RefSeq" id="WP_003780620.1">
    <property type="nucleotide sequence ID" value="NZ_CAJPQD010000025.1"/>
</dbReference>
<evidence type="ECO:0000256" key="2">
    <source>
        <dbReference type="ARBA" id="ARBA00023125"/>
    </source>
</evidence>
<dbReference type="InterPro" id="IPR025722">
    <property type="entry name" value="TetR"/>
</dbReference>
<dbReference type="InterPro" id="IPR036271">
    <property type="entry name" value="Tet_transcr_reg_TetR-rel_C_sf"/>
</dbReference>
<dbReference type="InterPro" id="IPR050109">
    <property type="entry name" value="HTH-type_TetR-like_transc_reg"/>
</dbReference>
<dbReference type="EMBL" id="MSRR01000012">
    <property type="protein sequence ID" value="OMG36109.1"/>
    <property type="molecule type" value="Genomic_DNA"/>
</dbReference>
<evidence type="ECO:0000256" key="5">
    <source>
        <dbReference type="SAM" id="MobiDB-lite"/>
    </source>
</evidence>
<dbReference type="AlphaFoldDB" id="A0A854D7D1"/>
<comment type="caution">
    <text evidence="7">The sequence shown here is derived from an EMBL/GenBank/DDBJ whole genome shotgun (WGS) entry which is preliminary data.</text>
</comment>
<feature type="domain" description="HTH tetR-type" evidence="6">
    <location>
        <begin position="25"/>
        <end position="85"/>
    </location>
</feature>
<dbReference type="GeneID" id="64256232"/>
<evidence type="ECO:0000256" key="4">
    <source>
        <dbReference type="PROSITE-ProRule" id="PRU00335"/>
    </source>
</evidence>
<dbReference type="Proteomes" id="UP000187035">
    <property type="component" value="Unassembled WGS sequence"/>
</dbReference>
<proteinExistence type="predicted"/>
<evidence type="ECO:0000313" key="8">
    <source>
        <dbReference type="Proteomes" id="UP000187035"/>
    </source>
</evidence>
<dbReference type="InterPro" id="IPR001647">
    <property type="entry name" value="HTH_TetR"/>
</dbReference>
<dbReference type="Pfam" id="PF00440">
    <property type="entry name" value="TetR_N"/>
    <property type="match status" value="1"/>
</dbReference>
<dbReference type="SUPFAM" id="SSF46689">
    <property type="entry name" value="Homeodomain-like"/>
    <property type="match status" value="1"/>
</dbReference>
<keyword evidence="2 4" id="KW-0238">DNA-binding</keyword>
<keyword evidence="1" id="KW-0805">Transcription regulation</keyword>
<gene>
    <name evidence="7" type="ORF">BKH33_07055</name>
</gene>
<dbReference type="Pfam" id="PF13972">
    <property type="entry name" value="TetR"/>
    <property type="match status" value="1"/>
</dbReference>
<feature type="compositionally biased region" description="Pro residues" evidence="5">
    <location>
        <begin position="9"/>
        <end position="18"/>
    </location>
</feature>
<dbReference type="Gene3D" id="1.10.357.10">
    <property type="entry name" value="Tetracycline Repressor, domain 2"/>
    <property type="match status" value="1"/>
</dbReference>
<evidence type="ECO:0000256" key="3">
    <source>
        <dbReference type="ARBA" id="ARBA00023163"/>
    </source>
</evidence>
<dbReference type="GO" id="GO:0003700">
    <property type="term" value="F:DNA-binding transcription factor activity"/>
    <property type="evidence" value="ECO:0007669"/>
    <property type="project" value="TreeGrafter"/>
</dbReference>
<accession>A0A854D7D1</accession>
<dbReference type="SUPFAM" id="SSF48498">
    <property type="entry name" value="Tetracyclin repressor-like, C-terminal domain"/>
    <property type="match status" value="1"/>
</dbReference>
<dbReference type="GO" id="GO:0000976">
    <property type="term" value="F:transcription cis-regulatory region binding"/>
    <property type="evidence" value="ECO:0007669"/>
    <property type="project" value="TreeGrafter"/>
</dbReference>
<dbReference type="PRINTS" id="PR00455">
    <property type="entry name" value="HTHTETR"/>
</dbReference>
<feature type="DNA-binding region" description="H-T-H motif" evidence="4">
    <location>
        <begin position="48"/>
        <end position="67"/>
    </location>
</feature>
<evidence type="ECO:0000259" key="6">
    <source>
        <dbReference type="PROSITE" id="PS50977"/>
    </source>
</evidence>
<dbReference type="PANTHER" id="PTHR30055">
    <property type="entry name" value="HTH-TYPE TRANSCRIPTIONAL REGULATOR RUTR"/>
    <property type="match status" value="1"/>
</dbReference>
<dbReference type="InterPro" id="IPR009057">
    <property type="entry name" value="Homeodomain-like_sf"/>
</dbReference>
<name>A0A854D7D1_ACTNA</name>
<sequence>MPDDAPTPSFSPEPSRPPRSPKRTARRRTAILDAARHLFTQHGIEPVTTNQIAAEAGISPGNLYYWFRSKAEIVRALFDDWAERMRIPTEQVTEPVDALRALWNRATQTQQPDPAYAFFLRDLLPLLHTDPVLAVAYRQGYTARRDEFVRAVERIIDAGLLRPPAPPTTIRDLVSLLWLVSETAQPFASIVDDPRIDSQHYGRAIIEPHLTEAGRRALHLPTSADADGDHP</sequence>
<evidence type="ECO:0000313" key="7">
    <source>
        <dbReference type="EMBL" id="OMG36109.1"/>
    </source>
</evidence>
<reference evidence="7 8" key="1">
    <citation type="submission" date="2016-12" db="EMBL/GenBank/DDBJ databases">
        <title>Genomic comparison of strains in the 'Actinomyces naeslundii' group.</title>
        <authorList>
            <person name="Mughal S.R."/>
            <person name="Do T."/>
            <person name="Gilbert S.C."/>
            <person name="Witherden E.A."/>
            <person name="Didelot X."/>
            <person name="Beighton D."/>
        </authorList>
    </citation>
    <scope>NUCLEOTIDE SEQUENCE [LARGE SCALE GENOMIC DNA]</scope>
    <source>
        <strain evidence="7 8">NCTC 10301</strain>
    </source>
</reference>
<evidence type="ECO:0000256" key="1">
    <source>
        <dbReference type="ARBA" id="ARBA00023015"/>
    </source>
</evidence>
<feature type="region of interest" description="Disordered" evidence="5">
    <location>
        <begin position="1"/>
        <end position="25"/>
    </location>
</feature>
<dbReference type="PROSITE" id="PS50977">
    <property type="entry name" value="HTH_TETR_2"/>
    <property type="match status" value="1"/>
</dbReference>